<keyword evidence="2 3" id="KW-0732">Signal</keyword>
<gene>
    <name evidence="5" type="ORF">C7Y47_09595</name>
</gene>
<evidence type="ECO:0000256" key="3">
    <source>
        <dbReference type="SAM" id="SignalP"/>
    </source>
</evidence>
<name>A0A544UL72_LYSSH</name>
<dbReference type="EMBL" id="SADV01000006">
    <property type="protein sequence ID" value="TQR34222.1"/>
    <property type="molecule type" value="Genomic_DNA"/>
</dbReference>
<dbReference type="PANTHER" id="PTHR30535:SF34">
    <property type="entry name" value="MOLYBDATE-BINDING PROTEIN MOLA"/>
    <property type="match status" value="1"/>
</dbReference>
<comment type="similarity">
    <text evidence="1">Belongs to the bacterial solute-binding protein 8 family.</text>
</comment>
<dbReference type="SUPFAM" id="SSF53807">
    <property type="entry name" value="Helical backbone' metal receptor"/>
    <property type="match status" value="1"/>
</dbReference>
<comment type="caution">
    <text evidence="5">The sequence shown here is derived from an EMBL/GenBank/DDBJ whole genome shotgun (WGS) entry which is preliminary data.</text>
</comment>
<dbReference type="AlphaFoldDB" id="A0A544UL72"/>
<feature type="domain" description="Fe/B12 periplasmic-binding" evidence="4">
    <location>
        <begin position="64"/>
        <end position="322"/>
    </location>
</feature>
<feature type="signal peptide" evidence="3">
    <location>
        <begin position="1"/>
        <end position="25"/>
    </location>
</feature>
<dbReference type="InterPro" id="IPR054828">
    <property type="entry name" value="Vit_B12_bind_prot"/>
</dbReference>
<evidence type="ECO:0000313" key="6">
    <source>
        <dbReference type="Proteomes" id="UP000317944"/>
    </source>
</evidence>
<sequence length="322" mass="35431">MKKMFKLQWLSVLMLALVLVGCGTKEDTKKETVSKEDQQVEKTTSYKVKDDRGVEVEFNAVPKTIVSLQPSNTEILFALGVGDKIVGATEYDTYPEEAQKIERVSTSTTFNSERILALKPDVVIAYTTGGKDEENLNALKGLEDAGIKVFAIQSAKSFDDVYGDIEQVATVMGIKDKGDKLNEDIKGKIADVQAKVKDVKEPKNIYLEISPKPDIYTAGSGTFQQEILNAANVNNVFADLKSWAKVSEEDIIAKNPDVILTTINYVKDPAAEILSRDGWNSITAIQNKAVYSIDTDISNRPGPRIGEAVELIAKAVYPELFK</sequence>
<dbReference type="OrthoDB" id="9816357at2"/>
<dbReference type="PROSITE" id="PS50983">
    <property type="entry name" value="FE_B12_PBP"/>
    <property type="match status" value="1"/>
</dbReference>
<dbReference type="PROSITE" id="PS51257">
    <property type="entry name" value="PROKAR_LIPOPROTEIN"/>
    <property type="match status" value="1"/>
</dbReference>
<dbReference type="InterPro" id="IPR050902">
    <property type="entry name" value="ABC_Transporter_SBP"/>
</dbReference>
<evidence type="ECO:0000259" key="4">
    <source>
        <dbReference type="PROSITE" id="PS50983"/>
    </source>
</evidence>
<evidence type="ECO:0000256" key="1">
    <source>
        <dbReference type="ARBA" id="ARBA00008814"/>
    </source>
</evidence>
<dbReference type="RefSeq" id="WP_142508576.1">
    <property type="nucleotide sequence ID" value="NZ_SADV01000006.1"/>
</dbReference>
<dbReference type="InterPro" id="IPR002491">
    <property type="entry name" value="ABC_transptr_periplasmic_BD"/>
</dbReference>
<dbReference type="PANTHER" id="PTHR30535">
    <property type="entry name" value="VITAMIN B12-BINDING PROTEIN"/>
    <property type="match status" value="1"/>
</dbReference>
<dbReference type="NCBIfam" id="NF038402">
    <property type="entry name" value="TroA_like"/>
    <property type="match status" value="1"/>
</dbReference>
<dbReference type="Proteomes" id="UP000317944">
    <property type="component" value="Unassembled WGS sequence"/>
</dbReference>
<protein>
    <submittedName>
        <fullName evidence="5">Cobalamin-binding protein</fullName>
    </submittedName>
</protein>
<feature type="chain" id="PRO_5038995428" evidence="3">
    <location>
        <begin position="26"/>
        <end position="322"/>
    </location>
</feature>
<dbReference type="Gene3D" id="3.40.50.1980">
    <property type="entry name" value="Nitrogenase molybdenum iron protein domain"/>
    <property type="match status" value="2"/>
</dbReference>
<dbReference type="GO" id="GO:0071281">
    <property type="term" value="P:cellular response to iron ion"/>
    <property type="evidence" value="ECO:0007669"/>
    <property type="project" value="TreeGrafter"/>
</dbReference>
<proteinExistence type="inferred from homology"/>
<accession>A0A544UL72</accession>
<evidence type="ECO:0000256" key="2">
    <source>
        <dbReference type="ARBA" id="ARBA00022729"/>
    </source>
</evidence>
<organism evidence="5 6">
    <name type="scientific">Lysinibacillus sphaericus</name>
    <name type="common">Bacillus sphaericus</name>
    <dbReference type="NCBI Taxonomy" id="1421"/>
    <lineage>
        <taxon>Bacteria</taxon>
        <taxon>Bacillati</taxon>
        <taxon>Bacillota</taxon>
        <taxon>Bacilli</taxon>
        <taxon>Bacillales</taxon>
        <taxon>Bacillaceae</taxon>
        <taxon>Lysinibacillus</taxon>
    </lineage>
</organism>
<dbReference type="Pfam" id="PF01497">
    <property type="entry name" value="Peripla_BP_2"/>
    <property type="match status" value="1"/>
</dbReference>
<dbReference type="CDD" id="cd01144">
    <property type="entry name" value="BtuF"/>
    <property type="match status" value="1"/>
</dbReference>
<reference evidence="5 6" key="1">
    <citation type="submission" date="2018-03" db="EMBL/GenBank/DDBJ databases">
        <title>Aerobic endospore-forming bacteria genome sequencing and assembly.</title>
        <authorList>
            <person name="Cavalcante D.A."/>
            <person name="Driks A."/>
            <person name="Putonti C."/>
            <person name="De-Souza M.T."/>
        </authorList>
    </citation>
    <scope>NUCLEOTIDE SEQUENCE [LARGE SCALE GENOMIC DNA]</scope>
    <source>
        <strain evidence="5 6">SDF0037</strain>
    </source>
</reference>
<evidence type="ECO:0000313" key="5">
    <source>
        <dbReference type="EMBL" id="TQR34222.1"/>
    </source>
</evidence>